<sequence>MENPTIQQLQNRKSIRQFTGEVISDEHLELIFKTAQRAPTSINGQQISLVYTRDKAKLKEIAHLCHEQAHIATADVFVGIVIDFNRTAIITESMGKKHVIEQSAEGIMVGAVDAGIMLIHLQVAAEALGYGTTPIGAVRENSDKMIELFHLPPKTFLVVGCTIGVPTEAAKNAPLKPRVALESFAMQDVYDNEKVKKGVLAYDKTFKAFRDATGSGSMPTYAEITSNAYSSVYYRKTGKVLMAQGFAFKDE</sequence>
<dbReference type="InterPro" id="IPR016446">
    <property type="entry name" value="Flavin_OxRdtase_Frp"/>
</dbReference>
<organism evidence="7 8">
    <name type="scientific">Sulfurospirillum halorespirans DSM 13726</name>
    <dbReference type="NCBI Taxonomy" id="1193502"/>
    <lineage>
        <taxon>Bacteria</taxon>
        <taxon>Pseudomonadati</taxon>
        <taxon>Campylobacterota</taxon>
        <taxon>Epsilonproteobacteria</taxon>
        <taxon>Campylobacterales</taxon>
        <taxon>Sulfurospirillaceae</taxon>
        <taxon>Sulfurospirillum</taxon>
    </lineage>
</organism>
<dbReference type="PIRSF" id="PIRSF005426">
    <property type="entry name" value="Frp"/>
    <property type="match status" value="1"/>
</dbReference>
<dbReference type="EMBL" id="CP017111">
    <property type="protein sequence ID" value="AOO66569.1"/>
    <property type="molecule type" value="Genomic_DNA"/>
</dbReference>
<dbReference type="GO" id="GO:0016491">
    <property type="term" value="F:oxidoreductase activity"/>
    <property type="evidence" value="ECO:0007669"/>
    <property type="project" value="UniProtKB-UniRule"/>
</dbReference>
<keyword evidence="4 5" id="KW-0560">Oxidoreductase</keyword>
<name>A0A1D7TNJ3_9BACT</name>
<reference evidence="8" key="1">
    <citation type="submission" date="2016-08" db="EMBL/GenBank/DDBJ databases">
        <title>Complete genome sequence of the organohalide-respiring Epsilonproteobacterium Sulfurospirillum halorespirans.</title>
        <authorList>
            <person name="Goris T."/>
            <person name="Zimmermann J."/>
            <person name="Schenz B."/>
            <person name="Lemos M."/>
            <person name="Hackermueller J."/>
            <person name="Diekert G."/>
        </authorList>
    </citation>
    <scope>NUCLEOTIDE SEQUENCE [LARGE SCALE GENOMIC DNA]</scope>
    <source>
        <strain>DSM 13726</strain>
        <strain evidence="8">PCE-M2</strain>
    </source>
</reference>
<feature type="domain" description="Nitroreductase" evidence="6">
    <location>
        <begin position="10"/>
        <end position="164"/>
    </location>
</feature>
<keyword evidence="3 5" id="KW-0288">FMN</keyword>
<dbReference type="Gene3D" id="3.40.109.10">
    <property type="entry name" value="NADH Oxidase"/>
    <property type="match status" value="1"/>
</dbReference>
<evidence type="ECO:0000256" key="1">
    <source>
        <dbReference type="ARBA" id="ARBA00008366"/>
    </source>
</evidence>
<evidence type="ECO:0000256" key="2">
    <source>
        <dbReference type="ARBA" id="ARBA00022630"/>
    </source>
</evidence>
<dbReference type="Pfam" id="PF00881">
    <property type="entry name" value="Nitroreductase"/>
    <property type="match status" value="1"/>
</dbReference>
<evidence type="ECO:0000313" key="7">
    <source>
        <dbReference type="EMBL" id="AOO66569.1"/>
    </source>
</evidence>
<dbReference type="STRING" id="1193502.SHALO_2816"/>
<dbReference type="InterPro" id="IPR029479">
    <property type="entry name" value="Nitroreductase"/>
</dbReference>
<keyword evidence="2 5" id="KW-0285">Flavoprotein</keyword>
<accession>A0A1D7TNJ3</accession>
<evidence type="ECO:0000256" key="4">
    <source>
        <dbReference type="ARBA" id="ARBA00023002"/>
    </source>
</evidence>
<comment type="similarity">
    <text evidence="1 5">Belongs to the flavin oxidoreductase frp family.</text>
</comment>
<gene>
    <name evidence="7" type="ORF">SHALO_2816</name>
</gene>
<keyword evidence="5" id="KW-0521">NADP</keyword>
<protein>
    <submittedName>
        <fullName evidence="7">Putative FMN reductase [NAD(P)H]</fullName>
    </submittedName>
</protein>
<dbReference type="Proteomes" id="UP000094609">
    <property type="component" value="Chromosome"/>
</dbReference>
<dbReference type="PATRIC" id="fig|1193502.14.peg.2848"/>
<dbReference type="InterPro" id="IPR000415">
    <property type="entry name" value="Nitroreductase-like"/>
</dbReference>
<keyword evidence="8" id="KW-1185">Reference proteome</keyword>
<dbReference type="AlphaFoldDB" id="A0A1D7TNJ3"/>
<dbReference type="PANTHER" id="PTHR43425">
    <property type="entry name" value="OXYGEN-INSENSITIVE NADPH NITROREDUCTASE"/>
    <property type="match status" value="1"/>
</dbReference>
<dbReference type="PANTHER" id="PTHR43425:SF2">
    <property type="entry name" value="OXYGEN-INSENSITIVE NADPH NITROREDUCTASE"/>
    <property type="match status" value="1"/>
</dbReference>
<evidence type="ECO:0000259" key="6">
    <source>
        <dbReference type="Pfam" id="PF00881"/>
    </source>
</evidence>
<evidence type="ECO:0000256" key="5">
    <source>
        <dbReference type="PIRNR" id="PIRNR005426"/>
    </source>
</evidence>
<evidence type="ECO:0000256" key="3">
    <source>
        <dbReference type="ARBA" id="ARBA00022643"/>
    </source>
</evidence>
<dbReference type="SUPFAM" id="SSF55469">
    <property type="entry name" value="FMN-dependent nitroreductase-like"/>
    <property type="match status" value="1"/>
</dbReference>
<evidence type="ECO:0000313" key="8">
    <source>
        <dbReference type="Proteomes" id="UP000094609"/>
    </source>
</evidence>
<dbReference type="KEGG" id="shal:SHALO_2816"/>
<dbReference type="RefSeq" id="WP_069479091.1">
    <property type="nucleotide sequence ID" value="NZ_CP017111.1"/>
</dbReference>
<proteinExistence type="inferred from homology"/>